<protein>
    <submittedName>
        <fullName evidence="3">Ribosomal large subunit pseudouridine synthase C</fullName>
        <ecNumber evidence="3">5.4.99.-</ecNumber>
    </submittedName>
</protein>
<evidence type="ECO:0000259" key="2">
    <source>
        <dbReference type="Pfam" id="PF00849"/>
    </source>
</evidence>
<accession>A1ZWI3</accession>
<dbReference type="PANTHER" id="PTHR21600">
    <property type="entry name" value="MITOCHONDRIAL RNA PSEUDOURIDINE SYNTHASE"/>
    <property type="match status" value="1"/>
</dbReference>
<proteinExistence type="inferred from homology"/>
<keyword evidence="4" id="KW-1185">Reference proteome</keyword>
<dbReference type="EMBL" id="AAWS01000052">
    <property type="protein sequence ID" value="EAY25223.1"/>
    <property type="molecule type" value="Genomic_DNA"/>
</dbReference>
<dbReference type="AlphaFoldDB" id="A1ZWI3"/>
<dbReference type="InterPro" id="IPR020103">
    <property type="entry name" value="PsdUridine_synth_cat_dom_sf"/>
</dbReference>
<feature type="domain" description="Pseudouridine synthase RsuA/RluA-like" evidence="2">
    <location>
        <begin position="16"/>
        <end position="159"/>
    </location>
</feature>
<dbReference type="GO" id="GO:0003723">
    <property type="term" value="F:RNA binding"/>
    <property type="evidence" value="ECO:0007669"/>
    <property type="project" value="InterPro"/>
</dbReference>
<dbReference type="PANTHER" id="PTHR21600:SF87">
    <property type="entry name" value="RNA PSEUDOURIDYLATE SYNTHASE DOMAIN-CONTAINING PROTEIN 1"/>
    <property type="match status" value="1"/>
</dbReference>
<dbReference type="InterPro" id="IPR050188">
    <property type="entry name" value="RluA_PseudoU_synthase"/>
</dbReference>
<keyword evidence="3" id="KW-0413">Isomerase</keyword>
<dbReference type="Gene3D" id="3.30.2350.10">
    <property type="entry name" value="Pseudouridine synthase"/>
    <property type="match status" value="1"/>
</dbReference>
<organism evidence="3 4">
    <name type="scientific">Microscilla marina ATCC 23134</name>
    <dbReference type="NCBI Taxonomy" id="313606"/>
    <lineage>
        <taxon>Bacteria</taxon>
        <taxon>Pseudomonadati</taxon>
        <taxon>Bacteroidota</taxon>
        <taxon>Cytophagia</taxon>
        <taxon>Cytophagales</taxon>
        <taxon>Microscillaceae</taxon>
        <taxon>Microscilla</taxon>
    </lineage>
</organism>
<evidence type="ECO:0000313" key="3">
    <source>
        <dbReference type="EMBL" id="EAY25223.1"/>
    </source>
</evidence>
<dbReference type="InterPro" id="IPR006145">
    <property type="entry name" value="PsdUridine_synth_RsuA/RluA"/>
</dbReference>
<dbReference type="OrthoDB" id="9807829at2"/>
<evidence type="ECO:0000256" key="1">
    <source>
        <dbReference type="ARBA" id="ARBA00010876"/>
    </source>
</evidence>
<gene>
    <name evidence="3" type="ORF">M23134_07960</name>
</gene>
<dbReference type="GO" id="GO:0140098">
    <property type="term" value="F:catalytic activity, acting on RNA"/>
    <property type="evidence" value="ECO:0007669"/>
    <property type="project" value="UniProtKB-ARBA"/>
</dbReference>
<dbReference type="GO" id="GO:0009982">
    <property type="term" value="F:pseudouridine synthase activity"/>
    <property type="evidence" value="ECO:0007669"/>
    <property type="project" value="InterPro"/>
</dbReference>
<reference evidence="3 4" key="1">
    <citation type="submission" date="2007-01" db="EMBL/GenBank/DDBJ databases">
        <authorList>
            <person name="Haygood M."/>
            <person name="Podell S."/>
            <person name="Anderson C."/>
            <person name="Hopkinson B."/>
            <person name="Roe K."/>
            <person name="Barbeau K."/>
            <person name="Gaasterland T."/>
            <person name="Ferriera S."/>
            <person name="Johnson J."/>
            <person name="Kravitz S."/>
            <person name="Beeson K."/>
            <person name="Sutton G."/>
            <person name="Rogers Y.-H."/>
            <person name="Friedman R."/>
            <person name="Frazier M."/>
            <person name="Venter J.C."/>
        </authorList>
    </citation>
    <scope>NUCLEOTIDE SEQUENCE [LARGE SCALE GENOMIC DNA]</scope>
    <source>
        <strain evidence="3 4">ATCC 23134</strain>
    </source>
</reference>
<dbReference type="Pfam" id="PF00849">
    <property type="entry name" value="PseudoU_synth_2"/>
    <property type="match status" value="1"/>
</dbReference>
<dbReference type="CDD" id="cd02869">
    <property type="entry name" value="PseudoU_synth_RluA_like"/>
    <property type="match status" value="1"/>
</dbReference>
<dbReference type="Proteomes" id="UP000004095">
    <property type="component" value="Unassembled WGS sequence"/>
</dbReference>
<dbReference type="SUPFAM" id="SSF55120">
    <property type="entry name" value="Pseudouridine synthase"/>
    <property type="match status" value="1"/>
</dbReference>
<comment type="similarity">
    <text evidence="1">Belongs to the pseudouridine synthase RluA family.</text>
</comment>
<dbReference type="GO" id="GO:0000455">
    <property type="term" value="P:enzyme-directed rRNA pseudouridine synthesis"/>
    <property type="evidence" value="ECO:0007669"/>
    <property type="project" value="TreeGrafter"/>
</dbReference>
<dbReference type="eggNOG" id="COG0564">
    <property type="taxonomic scope" value="Bacteria"/>
</dbReference>
<name>A1ZWI3_MICM2</name>
<dbReference type="EC" id="5.4.99.-" evidence="3"/>
<evidence type="ECO:0000313" key="4">
    <source>
        <dbReference type="Proteomes" id="UP000004095"/>
    </source>
</evidence>
<comment type="caution">
    <text evidence="3">The sequence shown here is derived from an EMBL/GenBank/DDBJ whole genome shotgun (WGS) entry which is preliminary data.</text>
</comment>
<sequence>MKKLQFKDLIVFEDEDYLIINKPPHMSTLDDRASEGKDNIIGMAKDYLESAQVCHRLDKETSGILAIAKNPEAYRHLAIQFEKRQVNKVYHAVIGGIQEYKDTLVDRAILPNRTGTVKIDLKGKPAQTYFKTLKIYKAHTLIEARPVTGRMHQIRIHLAVLGSPIVQDEQYGGKPVFLSQIKRHFNLKKYEEERPLISRVALHAHALHFKLLNGETQIVEAPYPKDMRALVNQLEKNT</sequence>
<dbReference type="RefSeq" id="WP_002703167.1">
    <property type="nucleotide sequence ID" value="NZ_AAWS01000052.1"/>
</dbReference>